<keyword evidence="1" id="KW-0175">Coiled coil</keyword>
<keyword evidence="3" id="KW-1185">Reference proteome</keyword>
<accession>A0ABQ4SS02</accession>
<gene>
    <name evidence="2" type="ORF">AOPFMNJM_1208</name>
</gene>
<dbReference type="Proteomes" id="UP001055102">
    <property type="component" value="Unassembled WGS sequence"/>
</dbReference>
<evidence type="ECO:0000313" key="2">
    <source>
        <dbReference type="EMBL" id="GJE05902.1"/>
    </source>
</evidence>
<comment type="caution">
    <text evidence="2">The sequence shown here is derived from an EMBL/GenBank/DDBJ whole genome shotgun (WGS) entry which is preliminary data.</text>
</comment>
<dbReference type="EMBL" id="BPQR01000019">
    <property type="protein sequence ID" value="GJE05902.1"/>
    <property type="molecule type" value="Genomic_DNA"/>
</dbReference>
<organism evidence="2 3">
    <name type="scientific">Methylobacterium jeotgali</name>
    <dbReference type="NCBI Taxonomy" id="381630"/>
    <lineage>
        <taxon>Bacteria</taxon>
        <taxon>Pseudomonadati</taxon>
        <taxon>Pseudomonadota</taxon>
        <taxon>Alphaproteobacteria</taxon>
        <taxon>Hyphomicrobiales</taxon>
        <taxon>Methylobacteriaceae</taxon>
        <taxon>Methylobacterium</taxon>
    </lineage>
</organism>
<proteinExistence type="predicted"/>
<name>A0ABQ4SS02_9HYPH</name>
<feature type="coiled-coil region" evidence="1">
    <location>
        <begin position="136"/>
        <end position="185"/>
    </location>
</feature>
<evidence type="ECO:0008006" key="4">
    <source>
        <dbReference type="Google" id="ProtNLM"/>
    </source>
</evidence>
<protein>
    <recommendedName>
        <fullName evidence="4">Chromosome partitioning protein ParA</fullName>
    </recommendedName>
</protein>
<evidence type="ECO:0000256" key="1">
    <source>
        <dbReference type="SAM" id="Coils"/>
    </source>
</evidence>
<evidence type="ECO:0000313" key="3">
    <source>
        <dbReference type="Proteomes" id="UP001055102"/>
    </source>
</evidence>
<sequence>MIFALGFLVASLGAILFLPALNARALRLSRRRVEAMLPLSQREVAAERDHLRAAFAVEQRRLERRVEAAHAARHADLAAIGARTMEIAALSRDVKAREGDISERDRLLAADRATIARIETELGTTRGENATALAALAALEDAHVELLDALEALHERPASSDASQRAALGERLAAAESALSDAREAALAEMRAEDADLRRRIGEVADQITGRQRLPKAESFPARAVGST</sequence>
<reference evidence="2" key="2">
    <citation type="submission" date="2021-08" db="EMBL/GenBank/DDBJ databases">
        <authorList>
            <person name="Tani A."/>
            <person name="Ola A."/>
            <person name="Ogura Y."/>
            <person name="Katsura K."/>
            <person name="Hayashi T."/>
        </authorList>
    </citation>
    <scope>NUCLEOTIDE SEQUENCE</scope>
    <source>
        <strain evidence="2">LMG 23639</strain>
    </source>
</reference>
<reference evidence="2" key="1">
    <citation type="journal article" date="2021" name="Front. Microbiol.">
        <title>Comprehensive Comparative Genomics and Phenotyping of Methylobacterium Species.</title>
        <authorList>
            <person name="Alessa O."/>
            <person name="Ogura Y."/>
            <person name="Fujitani Y."/>
            <person name="Takami H."/>
            <person name="Hayashi T."/>
            <person name="Sahin N."/>
            <person name="Tani A."/>
        </authorList>
    </citation>
    <scope>NUCLEOTIDE SEQUENCE</scope>
    <source>
        <strain evidence="2">LMG 23639</strain>
    </source>
</reference>